<keyword evidence="3" id="KW-1185">Reference proteome</keyword>
<dbReference type="Proteomes" id="UP000240080">
    <property type="component" value="Chromosome 9"/>
</dbReference>
<feature type="compositionally biased region" description="Low complexity" evidence="1">
    <location>
        <begin position="325"/>
        <end position="337"/>
    </location>
</feature>
<dbReference type="OMA" id="DCPVDEV"/>
<reference evidence="2" key="2">
    <citation type="submission" date="2025-08" db="UniProtKB">
        <authorList>
            <consortium name="Ensembl"/>
        </authorList>
    </citation>
    <scope>IDENTIFICATION</scope>
</reference>
<accession>A0A2R9B0K6</accession>
<dbReference type="STRING" id="9597.ENSPPAP00000020924"/>
<sequence>MAAARGPKSVEDPSPGSQCFFPPFPTLLPTPSLPPQESLEDCPVDEVEDAFQGLGKEDEEIEQFSDKTFGSGAIDDDWREAHECLAELEEKQPVAVIEQIGNGERDEMDLLGDHEENLAERLSKMVIENELEDPAIMRAVQTRPCPIPCVPCLRGPQVPEDDRDLSEHALPRRPTSPIIGSPPVRAVPIGTSPKQMAVSSLTQHFLCLTPVHVQPPMPPQYPAPYSDRTSPSQLCCVPLQSGCMSLSQFAWVPGFVGSLLAAMNPKLLQGPVGQMLPPAPGFCAFFSQHPPGPGLHLQNLRSQAPMFIPDATHFHPQHCRLLHQRQQQNRNQHQSLNGAGDRGSQWNSHQDLL</sequence>
<organism evidence="2 3">
    <name type="scientific">Pan paniscus</name>
    <name type="common">Pygmy chimpanzee</name>
    <name type="synonym">Bonobo</name>
    <dbReference type="NCBI Taxonomy" id="9597"/>
    <lineage>
        <taxon>Eukaryota</taxon>
        <taxon>Metazoa</taxon>
        <taxon>Chordata</taxon>
        <taxon>Craniata</taxon>
        <taxon>Vertebrata</taxon>
        <taxon>Euteleostomi</taxon>
        <taxon>Mammalia</taxon>
        <taxon>Eutheria</taxon>
        <taxon>Euarchontoglires</taxon>
        <taxon>Primates</taxon>
        <taxon>Haplorrhini</taxon>
        <taxon>Catarrhini</taxon>
        <taxon>Hominidae</taxon>
        <taxon>Pan</taxon>
    </lineage>
</organism>
<dbReference type="Bgee" id="ENSPPAG00000033698">
    <property type="expression patterns" value="Expressed in cerebellum and 3 other cell types or tissues"/>
</dbReference>
<evidence type="ECO:0000313" key="2">
    <source>
        <dbReference type="Ensembl" id="ENSPPAP00000020924.1"/>
    </source>
</evidence>
<dbReference type="GeneTree" id="ENSGT00520000055649"/>
<protein>
    <submittedName>
        <fullName evidence="2">Uncharacterized protein</fullName>
    </submittedName>
</protein>
<dbReference type="EMBL" id="AJFE02077572">
    <property type="status" value="NOT_ANNOTATED_CDS"/>
    <property type="molecule type" value="Genomic_DNA"/>
</dbReference>
<evidence type="ECO:0000313" key="3">
    <source>
        <dbReference type="Proteomes" id="UP000240080"/>
    </source>
</evidence>
<name>A0A2R9B0K6_PANPA</name>
<dbReference type="Ensembl" id="ENSPPAT00000043723.1">
    <property type="protein sequence ID" value="ENSPPAP00000020924.1"/>
    <property type="gene ID" value="ENSPPAG00000033698.1"/>
</dbReference>
<reference evidence="2 3" key="1">
    <citation type="journal article" date="2012" name="Nature">
        <title>The bonobo genome compared with the chimpanzee and human genomes.</title>
        <authorList>
            <person name="Prufer K."/>
            <person name="Munch K."/>
            <person name="Hellmann I."/>
            <person name="Akagi K."/>
            <person name="Miller J.R."/>
            <person name="Walenz B."/>
            <person name="Koren S."/>
            <person name="Sutton G."/>
            <person name="Kodira C."/>
            <person name="Winer R."/>
            <person name="Knight J.R."/>
            <person name="Mullikin J.C."/>
            <person name="Meader S.J."/>
            <person name="Ponting C.P."/>
            <person name="Lunter G."/>
            <person name="Higashino S."/>
            <person name="Hobolth A."/>
            <person name="Dutheil J."/>
            <person name="Karakoc E."/>
            <person name="Alkan C."/>
            <person name="Sajjadian S."/>
            <person name="Catacchio C.R."/>
            <person name="Ventura M."/>
            <person name="Marques-Bonet T."/>
            <person name="Eichler E.E."/>
            <person name="Andre C."/>
            <person name="Atencia R."/>
            <person name="Mugisha L."/>
            <person name="Junhold J."/>
            <person name="Patterson N."/>
            <person name="Siebauer M."/>
            <person name="Good J.M."/>
            <person name="Fischer A."/>
            <person name="Ptak S.E."/>
            <person name="Lachmann M."/>
            <person name="Symer D.E."/>
            <person name="Mailund T."/>
            <person name="Schierup M.H."/>
            <person name="Andres A.M."/>
            <person name="Kelso J."/>
            <person name="Paabo S."/>
        </authorList>
    </citation>
    <scope>NUCLEOTIDE SEQUENCE [LARGE SCALE GENOMIC DNA]</scope>
</reference>
<reference evidence="2" key="3">
    <citation type="submission" date="2025-09" db="UniProtKB">
        <authorList>
            <consortium name="Ensembl"/>
        </authorList>
    </citation>
    <scope>IDENTIFICATION</scope>
</reference>
<feature type="region of interest" description="Disordered" evidence="1">
    <location>
        <begin position="1"/>
        <end position="40"/>
    </location>
</feature>
<evidence type="ECO:0000256" key="1">
    <source>
        <dbReference type="SAM" id="MobiDB-lite"/>
    </source>
</evidence>
<dbReference type="AlphaFoldDB" id="A0A2R9B0K6"/>
<feature type="region of interest" description="Disordered" evidence="1">
    <location>
        <begin position="325"/>
        <end position="353"/>
    </location>
</feature>
<feature type="region of interest" description="Disordered" evidence="1">
    <location>
        <begin position="160"/>
        <end position="184"/>
    </location>
</feature>
<feature type="compositionally biased region" description="Polar residues" evidence="1">
    <location>
        <begin position="344"/>
        <end position="353"/>
    </location>
</feature>
<feature type="compositionally biased region" description="Pro residues" evidence="1">
    <location>
        <begin position="22"/>
        <end position="34"/>
    </location>
</feature>
<proteinExistence type="predicted"/>